<dbReference type="GO" id="GO:0016705">
    <property type="term" value="F:oxidoreductase activity, acting on paired donors, with incorporation or reduction of molecular oxygen"/>
    <property type="evidence" value="ECO:0007669"/>
    <property type="project" value="InterPro"/>
</dbReference>
<evidence type="ECO:0008006" key="4">
    <source>
        <dbReference type="Google" id="ProtNLM"/>
    </source>
</evidence>
<dbReference type="Gene3D" id="1.10.630.10">
    <property type="entry name" value="Cytochrome P450"/>
    <property type="match status" value="1"/>
</dbReference>
<evidence type="ECO:0000313" key="2">
    <source>
        <dbReference type="EMBL" id="CAI6013735.1"/>
    </source>
</evidence>
<dbReference type="GO" id="GO:0004497">
    <property type="term" value="F:monooxygenase activity"/>
    <property type="evidence" value="ECO:0007669"/>
    <property type="project" value="InterPro"/>
</dbReference>
<dbReference type="EMBL" id="CABFNP030000373">
    <property type="protein sequence ID" value="CAI6013735.1"/>
    <property type="molecule type" value="Genomic_DNA"/>
</dbReference>
<dbReference type="InterPro" id="IPR001128">
    <property type="entry name" value="Cyt_P450"/>
</dbReference>
<dbReference type="Pfam" id="PF00067">
    <property type="entry name" value="p450"/>
    <property type="match status" value="1"/>
</dbReference>
<proteinExistence type="predicted"/>
<dbReference type="GO" id="GO:0005506">
    <property type="term" value="F:iron ion binding"/>
    <property type="evidence" value="ECO:0007669"/>
    <property type="project" value="InterPro"/>
</dbReference>
<feature type="region of interest" description="Disordered" evidence="1">
    <location>
        <begin position="1"/>
        <end position="46"/>
    </location>
</feature>
<comment type="caution">
    <text evidence="2">The sequence shown here is derived from an EMBL/GenBank/DDBJ whole genome shotgun (WGS) entry which is preliminary data.</text>
</comment>
<dbReference type="GO" id="GO:0020037">
    <property type="term" value="F:heme binding"/>
    <property type="evidence" value="ECO:0007669"/>
    <property type="project" value="InterPro"/>
</dbReference>
<dbReference type="AlphaFoldDB" id="A0AA35LP72"/>
<protein>
    <recommendedName>
        <fullName evidence="4">Cytochrome P450</fullName>
    </recommendedName>
</protein>
<accession>A0AA35LP72</accession>
<name>A0AA35LP72_9HYPO</name>
<evidence type="ECO:0000313" key="3">
    <source>
        <dbReference type="Proteomes" id="UP001160390"/>
    </source>
</evidence>
<dbReference type="Proteomes" id="UP001160390">
    <property type="component" value="Unassembled WGS sequence"/>
</dbReference>
<dbReference type="InterPro" id="IPR036396">
    <property type="entry name" value="Cyt_P450_sf"/>
</dbReference>
<dbReference type="SUPFAM" id="SSF48264">
    <property type="entry name" value="Cytochrome P450"/>
    <property type="match status" value="1"/>
</dbReference>
<organism evidence="2 3">
    <name type="scientific">Clonostachys chloroleuca</name>
    <dbReference type="NCBI Taxonomy" id="1926264"/>
    <lineage>
        <taxon>Eukaryota</taxon>
        <taxon>Fungi</taxon>
        <taxon>Dikarya</taxon>
        <taxon>Ascomycota</taxon>
        <taxon>Pezizomycotina</taxon>
        <taxon>Sordariomycetes</taxon>
        <taxon>Hypocreomycetidae</taxon>
        <taxon>Hypocreales</taxon>
        <taxon>Bionectriaceae</taxon>
        <taxon>Clonostachys</taxon>
    </lineage>
</organism>
<evidence type="ECO:0000256" key="1">
    <source>
        <dbReference type="SAM" id="MobiDB-lite"/>
    </source>
</evidence>
<feature type="compositionally biased region" description="Basic and acidic residues" evidence="1">
    <location>
        <begin position="20"/>
        <end position="32"/>
    </location>
</feature>
<keyword evidence="3" id="KW-1185">Reference proteome</keyword>
<reference evidence="2" key="1">
    <citation type="submission" date="2023-01" db="EMBL/GenBank/DDBJ databases">
        <authorList>
            <person name="Piombo E."/>
        </authorList>
    </citation>
    <scope>NUCLEOTIDE SEQUENCE</scope>
</reference>
<sequence>MIPYGSSASMGVCMGQADPDNFHPERVDKGNRVGDPTKGPSWPPFGGGDTLCTGRYIARPSTLSSIALVLRRPILGLRGMSSISGIEDVEDFMVKLTPGTVKNARVITV</sequence>
<gene>
    <name evidence="2" type="ORF">CCHLO57077_00017602</name>
</gene>